<evidence type="ECO:0000313" key="2">
    <source>
        <dbReference type="EMBL" id="KER30143.1"/>
    </source>
</evidence>
<evidence type="ECO:0000256" key="1">
    <source>
        <dbReference type="SAM" id="MobiDB-lite"/>
    </source>
</evidence>
<dbReference type="KEGG" id="ovi:T265_03400"/>
<organism evidence="2 3">
    <name type="scientific">Opisthorchis viverrini</name>
    <name type="common">Southeast Asian liver fluke</name>
    <dbReference type="NCBI Taxonomy" id="6198"/>
    <lineage>
        <taxon>Eukaryota</taxon>
        <taxon>Metazoa</taxon>
        <taxon>Spiralia</taxon>
        <taxon>Lophotrochozoa</taxon>
        <taxon>Platyhelminthes</taxon>
        <taxon>Trematoda</taxon>
        <taxon>Digenea</taxon>
        <taxon>Opisthorchiida</taxon>
        <taxon>Opisthorchiata</taxon>
        <taxon>Opisthorchiidae</taxon>
        <taxon>Opisthorchis</taxon>
    </lineage>
</organism>
<dbReference type="OrthoDB" id="6152956at2759"/>
<dbReference type="AlphaFoldDB" id="A0A074ZRV7"/>
<reference evidence="2 3" key="1">
    <citation type="submission" date="2013-11" db="EMBL/GenBank/DDBJ databases">
        <title>Opisthorchis viverrini - life in the bile duct.</title>
        <authorList>
            <person name="Young N.D."/>
            <person name="Nagarajan N."/>
            <person name="Lin S.J."/>
            <person name="Korhonen P.K."/>
            <person name="Jex A.R."/>
            <person name="Hall R.S."/>
            <person name="Safavi-Hemami H."/>
            <person name="Kaewkong W."/>
            <person name="Bertrand D."/>
            <person name="Gao S."/>
            <person name="Seet Q."/>
            <person name="Wongkham S."/>
            <person name="Teh B.T."/>
            <person name="Wongkham C."/>
            <person name="Intapan P.M."/>
            <person name="Maleewong W."/>
            <person name="Yang X."/>
            <person name="Hu M."/>
            <person name="Wang Z."/>
            <person name="Hofmann A."/>
            <person name="Sternberg P.W."/>
            <person name="Tan P."/>
            <person name="Wang J."/>
            <person name="Gasser R.B."/>
        </authorList>
    </citation>
    <scope>NUCLEOTIDE SEQUENCE [LARGE SCALE GENOMIC DNA]</scope>
</reference>
<gene>
    <name evidence="2" type="ORF">T265_03400</name>
</gene>
<keyword evidence="3" id="KW-1185">Reference proteome</keyword>
<protein>
    <recommendedName>
        <fullName evidence="4">Endonuclease/exonuclease/phosphatase domain-containing protein</fullName>
    </recommendedName>
</protein>
<dbReference type="GeneID" id="20317587"/>
<evidence type="ECO:0000313" key="3">
    <source>
        <dbReference type="Proteomes" id="UP000054324"/>
    </source>
</evidence>
<dbReference type="EMBL" id="KL596666">
    <property type="protein sequence ID" value="KER30143.1"/>
    <property type="molecule type" value="Genomic_DNA"/>
</dbReference>
<dbReference type="CTD" id="20317587"/>
<dbReference type="RefSeq" id="XP_009166133.1">
    <property type="nucleotide sequence ID" value="XM_009167869.1"/>
</dbReference>
<proteinExistence type="predicted"/>
<dbReference type="Proteomes" id="UP000054324">
    <property type="component" value="Unassembled WGS sequence"/>
</dbReference>
<evidence type="ECO:0008006" key="4">
    <source>
        <dbReference type="Google" id="ProtNLM"/>
    </source>
</evidence>
<feature type="compositionally biased region" description="Polar residues" evidence="1">
    <location>
        <begin position="99"/>
        <end position="111"/>
    </location>
</feature>
<accession>A0A074ZRV7</accession>
<sequence>MELQLVESGGLFAAVLFEVVQQSAWTQHVVALTRYRAGQLPSLLDLVITNERHLVGQVTTNAPLGHSDHCALTFDFICYRVRNPKPQMRMTGAERQEQNRPGNLRHQSVSP</sequence>
<feature type="region of interest" description="Disordered" evidence="1">
    <location>
        <begin position="88"/>
        <end position="111"/>
    </location>
</feature>
<name>A0A074ZRV7_OPIVI</name>